<proteinExistence type="predicted"/>
<evidence type="ECO:0000313" key="2">
    <source>
        <dbReference type="Proteomes" id="UP001148662"/>
    </source>
</evidence>
<keyword evidence="2" id="KW-1185">Reference proteome</keyword>
<dbReference type="Proteomes" id="UP001148662">
    <property type="component" value="Unassembled WGS sequence"/>
</dbReference>
<reference evidence="1" key="1">
    <citation type="submission" date="2022-07" db="EMBL/GenBank/DDBJ databases">
        <title>Genome Sequence of Phlebia brevispora.</title>
        <authorList>
            <person name="Buettner E."/>
        </authorList>
    </citation>
    <scope>NUCLEOTIDE SEQUENCE</scope>
    <source>
        <strain evidence="1">MPL23</strain>
    </source>
</reference>
<sequence length="84" mass="9248">MLSRAAKHAPKPVIPTPNARSAQTFKAFYATIRSLRQGPPPPEVEDGEVSNNVRMKTSLRATSRSQVARAGFYHVHTSCKPFPT</sequence>
<comment type="caution">
    <text evidence="1">The sequence shown here is derived from an EMBL/GenBank/DDBJ whole genome shotgun (WGS) entry which is preliminary data.</text>
</comment>
<name>A0ACC1RYA6_9APHY</name>
<dbReference type="EMBL" id="JANHOG010002041">
    <property type="protein sequence ID" value="KAJ3528108.1"/>
    <property type="molecule type" value="Genomic_DNA"/>
</dbReference>
<protein>
    <submittedName>
        <fullName evidence="1">Uncharacterized protein</fullName>
    </submittedName>
</protein>
<accession>A0ACC1RYA6</accession>
<organism evidence="1 2">
    <name type="scientific">Phlebia brevispora</name>
    <dbReference type="NCBI Taxonomy" id="194682"/>
    <lineage>
        <taxon>Eukaryota</taxon>
        <taxon>Fungi</taxon>
        <taxon>Dikarya</taxon>
        <taxon>Basidiomycota</taxon>
        <taxon>Agaricomycotina</taxon>
        <taxon>Agaricomycetes</taxon>
        <taxon>Polyporales</taxon>
        <taxon>Meruliaceae</taxon>
        <taxon>Phlebia</taxon>
    </lineage>
</organism>
<evidence type="ECO:0000313" key="1">
    <source>
        <dbReference type="EMBL" id="KAJ3528108.1"/>
    </source>
</evidence>
<gene>
    <name evidence="1" type="ORF">NM688_g8038</name>
</gene>